<feature type="transmembrane region" description="Helical" evidence="1">
    <location>
        <begin position="264"/>
        <end position="283"/>
    </location>
</feature>
<sequence length="569" mass="63671">MNRTGQPLVLTPNFKRLSVLGAIGLILFVVFQILPGTAMQSTEQQTQKVITKQEAFEAALPYAQQQVGIIAANVSYEDVLVTYKSHSDLYGYLVDNKLLVSYNEQFKQQYPYDLYSVRIPDSEGGQVTVDVHMNTGIPVSYTHESPSSSYVDPEVLPASQVEEALLINRMAEGGITLSEKQQLAAPILAAAGYTPSKLNLTNTDESDTGLIYTDPSMKIGDSVLELRFTFENGEIRSYEPQFSVPAAHTAYVEKQTSQATIMTLVGYGLFTLLLGVLAIIYSVRTRAYTSFKRGIWLSILYFLFTMIGTFNLLPTFQAEGYSTAMLIILLSIQALFTLAMTCLVYFSLVAGNGLWRKDGMNLWPQANEKGYGRYVLNSMFSGYLWAFALLGLQSIIFIFLEKGLGSWSTTDASQSPYNMLYPWLMPLLAWMAGIGEEAVYRLFGIRMFKKMVRSTILASLITSVIWAMGHTLYPIYPVITRPIELTIIGLVFSFIMIRYGFITSMFSHVIFNSILMGVSLIMMMDAVNVFAGVFWIILPAIVGYIIYRFNPAPKKKKPLFTAPHLEENQ</sequence>
<evidence type="ECO:0000256" key="1">
    <source>
        <dbReference type="SAM" id="Phobius"/>
    </source>
</evidence>
<evidence type="ECO:0000313" key="4">
    <source>
        <dbReference type="Proteomes" id="UP000608071"/>
    </source>
</evidence>
<feature type="transmembrane region" description="Helical" evidence="1">
    <location>
        <begin position="420"/>
        <end position="443"/>
    </location>
</feature>
<feature type="transmembrane region" description="Helical" evidence="1">
    <location>
        <begin position="529"/>
        <end position="547"/>
    </location>
</feature>
<feature type="transmembrane region" description="Helical" evidence="1">
    <location>
        <begin position="506"/>
        <end position="523"/>
    </location>
</feature>
<evidence type="ECO:0000259" key="2">
    <source>
        <dbReference type="Pfam" id="PF02517"/>
    </source>
</evidence>
<comment type="caution">
    <text evidence="3">The sequence shown here is derived from an EMBL/GenBank/DDBJ whole genome shotgun (WGS) entry which is preliminary data.</text>
</comment>
<keyword evidence="4" id="KW-1185">Reference proteome</keyword>
<keyword evidence="3" id="KW-0645">Protease</keyword>
<dbReference type="EMBL" id="JACSQL010000008">
    <property type="protein sequence ID" value="MBD7969684.1"/>
    <property type="molecule type" value="Genomic_DNA"/>
</dbReference>
<protein>
    <submittedName>
        <fullName evidence="3">CPBP family intramembrane metalloprotease</fullName>
    </submittedName>
</protein>
<keyword evidence="3" id="KW-0482">Metalloprotease</keyword>
<feature type="transmembrane region" description="Helical" evidence="1">
    <location>
        <begin position="17"/>
        <end position="34"/>
    </location>
</feature>
<keyword evidence="1" id="KW-1133">Transmembrane helix</keyword>
<feature type="transmembrane region" description="Helical" evidence="1">
    <location>
        <begin position="325"/>
        <end position="354"/>
    </location>
</feature>
<accession>A0ABR8T1Q0</accession>
<name>A0ABR8T1Q0_9BACL</name>
<gene>
    <name evidence="3" type="ORF">H9647_16605</name>
</gene>
<feature type="transmembrane region" description="Helical" evidence="1">
    <location>
        <begin position="482"/>
        <end position="499"/>
    </location>
</feature>
<keyword evidence="1" id="KW-0812">Transmembrane</keyword>
<keyword evidence="1" id="KW-0472">Membrane</keyword>
<reference evidence="3 4" key="1">
    <citation type="submission" date="2020-08" db="EMBL/GenBank/DDBJ databases">
        <title>A Genomic Blueprint of the Chicken Gut Microbiome.</title>
        <authorList>
            <person name="Gilroy R."/>
            <person name="Ravi A."/>
            <person name="Getino M."/>
            <person name="Pursley I."/>
            <person name="Horton D.L."/>
            <person name="Alikhan N.-F."/>
            <person name="Baker D."/>
            <person name="Gharbi K."/>
            <person name="Hall N."/>
            <person name="Watson M."/>
            <person name="Adriaenssens E.M."/>
            <person name="Foster-Nyarko E."/>
            <person name="Jarju S."/>
            <person name="Secka A."/>
            <person name="Antonio M."/>
            <person name="Oren A."/>
            <person name="Chaudhuri R."/>
            <person name="La Ragione R.M."/>
            <person name="Hildebrand F."/>
            <person name="Pallen M.J."/>
        </authorList>
    </citation>
    <scope>NUCLEOTIDE SEQUENCE [LARGE SCALE GENOMIC DNA]</scope>
    <source>
        <strain evidence="3 4">Sa2BVA9</strain>
    </source>
</reference>
<dbReference type="Pfam" id="PF02517">
    <property type="entry name" value="Rce1-like"/>
    <property type="match status" value="1"/>
</dbReference>
<proteinExistence type="predicted"/>
<feature type="transmembrane region" description="Helical" evidence="1">
    <location>
        <begin position="295"/>
        <end position="313"/>
    </location>
</feature>
<dbReference type="GO" id="GO:0008237">
    <property type="term" value="F:metallopeptidase activity"/>
    <property type="evidence" value="ECO:0007669"/>
    <property type="project" value="UniProtKB-KW"/>
</dbReference>
<organism evidence="3 4">
    <name type="scientific">Paenibacillus gallinarum</name>
    <dbReference type="NCBI Taxonomy" id="2762232"/>
    <lineage>
        <taxon>Bacteria</taxon>
        <taxon>Bacillati</taxon>
        <taxon>Bacillota</taxon>
        <taxon>Bacilli</taxon>
        <taxon>Bacillales</taxon>
        <taxon>Paenibacillaceae</taxon>
        <taxon>Paenibacillus</taxon>
    </lineage>
</organism>
<dbReference type="InterPro" id="IPR003675">
    <property type="entry name" value="Rce1/LyrA-like_dom"/>
</dbReference>
<feature type="domain" description="CAAX prenyl protease 2/Lysostaphin resistance protein A-like" evidence="2">
    <location>
        <begin position="421"/>
        <end position="513"/>
    </location>
</feature>
<dbReference type="Proteomes" id="UP000608071">
    <property type="component" value="Unassembled WGS sequence"/>
</dbReference>
<dbReference type="RefSeq" id="WP_191802016.1">
    <property type="nucleotide sequence ID" value="NZ_JACSQL010000008.1"/>
</dbReference>
<feature type="transmembrane region" description="Helical" evidence="1">
    <location>
        <begin position="455"/>
        <end position="476"/>
    </location>
</feature>
<evidence type="ECO:0000313" key="3">
    <source>
        <dbReference type="EMBL" id="MBD7969684.1"/>
    </source>
</evidence>
<keyword evidence="3" id="KW-0378">Hydrolase</keyword>
<feature type="transmembrane region" description="Helical" evidence="1">
    <location>
        <begin position="374"/>
        <end position="400"/>
    </location>
</feature>